<dbReference type="AlphaFoldDB" id="A0A8R7PZJ6"/>
<evidence type="ECO:0000256" key="1">
    <source>
        <dbReference type="SAM" id="MobiDB-lite"/>
    </source>
</evidence>
<sequence>PRPNTAAPLPTPTTRSPRPLSPREPSPPPPPTPAIPAASGVCRRRQAYSHDRLRPLRLPLRADSSLASSTGHPRPSPKLGFRPLRRQRGSGGSGTSLHRDPPQPTLSYLPRIISLPDRARHRRRRFTRTGTAKGRPWTTPLQPYSDAISSSNSMQGGGRGGVLLPPRASSLSERPRVLIDRCMCGWQQINLLLNSWQASSVDDDDN</sequence>
<feature type="compositionally biased region" description="Polar residues" evidence="1">
    <location>
        <begin position="139"/>
        <end position="154"/>
    </location>
</feature>
<dbReference type="EnsemblPlants" id="TuG1812G0400000464.01.T01">
    <property type="protein sequence ID" value="TuG1812G0400000464.01.T01"/>
    <property type="gene ID" value="TuG1812G0400000464.01"/>
</dbReference>
<reference evidence="2" key="2">
    <citation type="submission" date="2018-03" db="EMBL/GenBank/DDBJ databases">
        <title>The Triticum urartu genome reveals the dynamic nature of wheat genome evolution.</title>
        <authorList>
            <person name="Ling H."/>
            <person name="Ma B."/>
            <person name="Shi X."/>
            <person name="Liu H."/>
            <person name="Dong L."/>
            <person name="Sun H."/>
            <person name="Cao Y."/>
            <person name="Gao Q."/>
            <person name="Zheng S."/>
            <person name="Li Y."/>
            <person name="Yu Y."/>
            <person name="Du H."/>
            <person name="Qi M."/>
            <person name="Li Y."/>
            <person name="Yu H."/>
            <person name="Cui Y."/>
            <person name="Wang N."/>
            <person name="Chen C."/>
            <person name="Wu H."/>
            <person name="Zhao Y."/>
            <person name="Zhang J."/>
            <person name="Li Y."/>
            <person name="Zhou W."/>
            <person name="Zhang B."/>
            <person name="Hu W."/>
            <person name="Eijk M."/>
            <person name="Tang J."/>
            <person name="Witsenboer H."/>
            <person name="Zhao S."/>
            <person name="Li Z."/>
            <person name="Zhang A."/>
            <person name="Wang D."/>
            <person name="Liang C."/>
        </authorList>
    </citation>
    <scope>NUCLEOTIDE SEQUENCE [LARGE SCALE GENOMIC DNA]</scope>
    <source>
        <strain evidence="2">cv. G1812</strain>
    </source>
</reference>
<proteinExistence type="predicted"/>
<feature type="region of interest" description="Disordered" evidence="1">
    <location>
        <begin position="126"/>
        <end position="168"/>
    </location>
</feature>
<reference evidence="3" key="1">
    <citation type="journal article" date="2013" name="Nature">
        <title>Draft genome of the wheat A-genome progenitor Triticum urartu.</title>
        <authorList>
            <person name="Ling H.Q."/>
            <person name="Zhao S."/>
            <person name="Liu D."/>
            <person name="Wang J."/>
            <person name="Sun H."/>
            <person name="Zhang C."/>
            <person name="Fan H."/>
            <person name="Li D."/>
            <person name="Dong L."/>
            <person name="Tao Y."/>
            <person name="Gao C."/>
            <person name="Wu H."/>
            <person name="Li Y."/>
            <person name="Cui Y."/>
            <person name="Guo X."/>
            <person name="Zheng S."/>
            <person name="Wang B."/>
            <person name="Yu K."/>
            <person name="Liang Q."/>
            <person name="Yang W."/>
            <person name="Lou X."/>
            <person name="Chen J."/>
            <person name="Feng M."/>
            <person name="Jian J."/>
            <person name="Zhang X."/>
            <person name="Luo G."/>
            <person name="Jiang Y."/>
            <person name="Liu J."/>
            <person name="Wang Z."/>
            <person name="Sha Y."/>
            <person name="Zhang B."/>
            <person name="Wu H."/>
            <person name="Tang D."/>
            <person name="Shen Q."/>
            <person name="Xue P."/>
            <person name="Zou S."/>
            <person name="Wang X."/>
            <person name="Liu X."/>
            <person name="Wang F."/>
            <person name="Yang Y."/>
            <person name="An X."/>
            <person name="Dong Z."/>
            <person name="Zhang K."/>
            <person name="Zhang X."/>
            <person name="Luo M.C."/>
            <person name="Dvorak J."/>
            <person name="Tong Y."/>
            <person name="Wang J."/>
            <person name="Yang H."/>
            <person name="Li Z."/>
            <person name="Wang D."/>
            <person name="Zhang A."/>
            <person name="Wang J."/>
        </authorList>
    </citation>
    <scope>NUCLEOTIDE SEQUENCE</scope>
    <source>
        <strain evidence="3">cv. G1812</strain>
    </source>
</reference>
<feature type="compositionally biased region" description="Pro residues" evidence="1">
    <location>
        <begin position="19"/>
        <end position="34"/>
    </location>
</feature>
<dbReference type="Gramene" id="TuG1812G0400000464.01.T01">
    <property type="protein sequence ID" value="TuG1812G0400000464.01.T01"/>
    <property type="gene ID" value="TuG1812G0400000464.01"/>
</dbReference>
<reference evidence="2" key="3">
    <citation type="submission" date="2022-06" db="UniProtKB">
        <authorList>
            <consortium name="EnsemblPlants"/>
        </authorList>
    </citation>
    <scope>IDENTIFICATION</scope>
</reference>
<keyword evidence="3" id="KW-1185">Reference proteome</keyword>
<organism evidence="2 3">
    <name type="scientific">Triticum urartu</name>
    <name type="common">Red wild einkorn</name>
    <name type="synonym">Crithodium urartu</name>
    <dbReference type="NCBI Taxonomy" id="4572"/>
    <lineage>
        <taxon>Eukaryota</taxon>
        <taxon>Viridiplantae</taxon>
        <taxon>Streptophyta</taxon>
        <taxon>Embryophyta</taxon>
        <taxon>Tracheophyta</taxon>
        <taxon>Spermatophyta</taxon>
        <taxon>Magnoliopsida</taxon>
        <taxon>Liliopsida</taxon>
        <taxon>Poales</taxon>
        <taxon>Poaceae</taxon>
        <taxon>BOP clade</taxon>
        <taxon>Pooideae</taxon>
        <taxon>Triticodae</taxon>
        <taxon>Triticeae</taxon>
        <taxon>Triticinae</taxon>
        <taxon>Triticum</taxon>
    </lineage>
</organism>
<accession>A0A8R7PZJ6</accession>
<evidence type="ECO:0000313" key="3">
    <source>
        <dbReference type="Proteomes" id="UP000015106"/>
    </source>
</evidence>
<feature type="compositionally biased region" description="Low complexity" evidence="1">
    <location>
        <begin position="56"/>
        <end position="69"/>
    </location>
</feature>
<protein>
    <submittedName>
        <fullName evidence="2">Uncharacterized protein</fullName>
    </submittedName>
</protein>
<evidence type="ECO:0000313" key="2">
    <source>
        <dbReference type="EnsemblPlants" id="TuG1812G0400000464.01.T01"/>
    </source>
</evidence>
<name>A0A8R7PZJ6_TRIUA</name>
<dbReference type="Proteomes" id="UP000015106">
    <property type="component" value="Chromosome 4"/>
</dbReference>
<feature type="compositionally biased region" description="Low complexity" evidence="1">
    <location>
        <begin position="1"/>
        <end position="18"/>
    </location>
</feature>
<feature type="region of interest" description="Disordered" evidence="1">
    <location>
        <begin position="1"/>
        <end position="108"/>
    </location>
</feature>